<evidence type="ECO:0000256" key="2">
    <source>
        <dbReference type="ARBA" id="ARBA00023180"/>
    </source>
</evidence>
<evidence type="ECO:0000256" key="1">
    <source>
        <dbReference type="ARBA" id="ARBA00005679"/>
    </source>
</evidence>
<feature type="transmembrane region" description="Helical" evidence="3">
    <location>
        <begin position="6"/>
        <end position="24"/>
    </location>
</feature>
<dbReference type="SUPFAM" id="SSF52833">
    <property type="entry name" value="Thioredoxin-like"/>
    <property type="match status" value="1"/>
</dbReference>
<keyword evidence="3" id="KW-0472">Membrane</keyword>
<protein>
    <recommendedName>
        <fullName evidence="6">Gamma-interferon-inducible lysosomal thiol reductase</fullName>
    </recommendedName>
</protein>
<dbReference type="InterPro" id="IPR036249">
    <property type="entry name" value="Thioredoxin-like_sf"/>
</dbReference>
<reference evidence="4 5" key="1">
    <citation type="journal article" date="2021" name="J. Hered.">
        <title>A chromosome-level genome assembly of the parasitoid wasp, Cotesia glomerata (Hymenoptera: Braconidae).</title>
        <authorList>
            <person name="Pinto B.J."/>
            <person name="Weis J.J."/>
            <person name="Gamble T."/>
            <person name="Ode P.J."/>
            <person name="Paul R."/>
            <person name="Zaspel J.M."/>
        </authorList>
    </citation>
    <scope>NUCLEOTIDE SEQUENCE [LARGE SCALE GENOMIC DNA]</scope>
    <source>
        <strain evidence="4">CgM1</strain>
    </source>
</reference>
<proteinExistence type="inferred from homology"/>
<dbReference type="InterPro" id="IPR004911">
    <property type="entry name" value="Interferon-induced_GILT"/>
</dbReference>
<dbReference type="PANTHER" id="PTHR13234">
    <property type="entry name" value="GAMMA-INTERFERON INDUCIBLE LYSOSOMAL THIOL REDUCTASE GILT"/>
    <property type="match status" value="1"/>
</dbReference>
<evidence type="ECO:0008006" key="6">
    <source>
        <dbReference type="Google" id="ProtNLM"/>
    </source>
</evidence>
<dbReference type="GO" id="GO:0016671">
    <property type="term" value="F:oxidoreductase activity, acting on a sulfur group of donors, disulfide as acceptor"/>
    <property type="evidence" value="ECO:0007669"/>
    <property type="project" value="InterPro"/>
</dbReference>
<name>A0AAV7J0T6_COTGL</name>
<evidence type="ECO:0000256" key="3">
    <source>
        <dbReference type="SAM" id="Phobius"/>
    </source>
</evidence>
<sequence length="244" mass="27680">MGLGKYWLRFLIIIVVLIVFRQFVKTWTGILEDIPVNLQLKENDEENVDVVKAKDVQKVVVAVYYEALCPDSRGFVIRHVEPTYQKLPDNVIIQMIPYGKATTTELPNGYKFTCQHGPRECEANMIHACAIDIIKNPAVQLNFLTCMIEHNLWPVNITRTCAEKYHLDAEPILNCSRTNRGPELLAQYGKMTHALKPPITFIPTITLNGDSDDQSSILINLLKEVCKKFKVLPNGCKTLPVEQS</sequence>
<dbReference type="PANTHER" id="PTHR13234:SF71">
    <property type="entry name" value="GAMMA-INTERFERON-INDUCIBLE LYSOSOMAL THIOL REDUCTASE-LIKE PROTEIN"/>
    <property type="match status" value="1"/>
</dbReference>
<keyword evidence="5" id="KW-1185">Reference proteome</keyword>
<accession>A0AAV7J0T6</accession>
<comment type="similarity">
    <text evidence="1">Belongs to the GILT family.</text>
</comment>
<keyword evidence="2" id="KW-0325">Glycoprotein</keyword>
<dbReference type="EMBL" id="JAHXZJ010000002">
    <property type="protein sequence ID" value="KAH0564224.1"/>
    <property type="molecule type" value="Genomic_DNA"/>
</dbReference>
<evidence type="ECO:0000313" key="5">
    <source>
        <dbReference type="Proteomes" id="UP000826195"/>
    </source>
</evidence>
<organism evidence="4 5">
    <name type="scientific">Cotesia glomerata</name>
    <name type="common">Lepidopteran parasitic wasp</name>
    <name type="synonym">Apanteles glomeratus</name>
    <dbReference type="NCBI Taxonomy" id="32391"/>
    <lineage>
        <taxon>Eukaryota</taxon>
        <taxon>Metazoa</taxon>
        <taxon>Ecdysozoa</taxon>
        <taxon>Arthropoda</taxon>
        <taxon>Hexapoda</taxon>
        <taxon>Insecta</taxon>
        <taxon>Pterygota</taxon>
        <taxon>Neoptera</taxon>
        <taxon>Endopterygota</taxon>
        <taxon>Hymenoptera</taxon>
        <taxon>Apocrita</taxon>
        <taxon>Ichneumonoidea</taxon>
        <taxon>Braconidae</taxon>
        <taxon>Microgastrinae</taxon>
        <taxon>Cotesia</taxon>
    </lineage>
</organism>
<keyword evidence="3" id="KW-0812">Transmembrane</keyword>
<dbReference type="AlphaFoldDB" id="A0AAV7J0T6"/>
<dbReference type="Pfam" id="PF03227">
    <property type="entry name" value="GILT"/>
    <property type="match status" value="1"/>
</dbReference>
<gene>
    <name evidence="4" type="ORF">KQX54_010381</name>
</gene>
<keyword evidence="3" id="KW-1133">Transmembrane helix</keyword>
<dbReference type="Proteomes" id="UP000826195">
    <property type="component" value="Unassembled WGS sequence"/>
</dbReference>
<comment type="caution">
    <text evidence="4">The sequence shown here is derived from an EMBL/GenBank/DDBJ whole genome shotgun (WGS) entry which is preliminary data.</text>
</comment>
<evidence type="ECO:0000313" key="4">
    <source>
        <dbReference type="EMBL" id="KAH0564224.1"/>
    </source>
</evidence>